<feature type="region of interest" description="Disordered" evidence="1">
    <location>
        <begin position="342"/>
        <end position="366"/>
    </location>
</feature>
<organism evidence="3 4">
    <name type="scientific">Paraphaeosphaeria minitans</name>
    <dbReference type="NCBI Taxonomy" id="565426"/>
    <lineage>
        <taxon>Eukaryota</taxon>
        <taxon>Fungi</taxon>
        <taxon>Dikarya</taxon>
        <taxon>Ascomycota</taxon>
        <taxon>Pezizomycotina</taxon>
        <taxon>Dothideomycetes</taxon>
        <taxon>Pleosporomycetidae</taxon>
        <taxon>Pleosporales</taxon>
        <taxon>Massarineae</taxon>
        <taxon>Didymosphaeriaceae</taxon>
        <taxon>Paraphaeosphaeria</taxon>
    </lineage>
</organism>
<dbReference type="Proteomes" id="UP000756921">
    <property type="component" value="Unassembled WGS sequence"/>
</dbReference>
<evidence type="ECO:0000256" key="1">
    <source>
        <dbReference type="SAM" id="MobiDB-lite"/>
    </source>
</evidence>
<dbReference type="PANTHER" id="PTHR36102">
    <property type="entry name" value="CHROMOSOME 10, WHOLE GENOME SHOTGUN SEQUENCE"/>
    <property type="match status" value="1"/>
</dbReference>
<dbReference type="EMBL" id="WJXW01000019">
    <property type="protein sequence ID" value="KAF9728591.1"/>
    <property type="molecule type" value="Genomic_DNA"/>
</dbReference>
<accession>A0A9P6KJI6</accession>
<dbReference type="Pfam" id="PF11001">
    <property type="entry name" value="AFUB_07903_YDR124W_hel"/>
    <property type="match status" value="1"/>
</dbReference>
<protein>
    <recommendedName>
        <fullName evidence="2">Subtelomeric hrmA-associated cluster protein AFUB-079030/YDR124W-like helical bundle domain-containing protein</fullName>
    </recommendedName>
</protein>
<proteinExistence type="predicted"/>
<feature type="region of interest" description="Disordered" evidence="1">
    <location>
        <begin position="448"/>
        <end position="485"/>
    </location>
</feature>
<reference evidence="3" key="1">
    <citation type="journal article" date="2020" name="Mol. Plant Microbe Interact.">
        <title>Genome Sequence of the Biocontrol Agent Coniothyrium minitans strain Conio (IMI 134523).</title>
        <authorList>
            <person name="Patel D."/>
            <person name="Shittu T.A."/>
            <person name="Baroncelli R."/>
            <person name="Muthumeenakshi S."/>
            <person name="Osborne T.H."/>
            <person name="Janganan T.K."/>
            <person name="Sreenivasaprasad S."/>
        </authorList>
    </citation>
    <scope>NUCLEOTIDE SEQUENCE</scope>
    <source>
        <strain evidence="3">Conio</strain>
    </source>
</reference>
<name>A0A9P6KJI6_9PLEO</name>
<evidence type="ECO:0000259" key="2">
    <source>
        <dbReference type="Pfam" id="PF11001"/>
    </source>
</evidence>
<gene>
    <name evidence="3" type="ORF">PMIN01_13419</name>
</gene>
<evidence type="ECO:0000313" key="4">
    <source>
        <dbReference type="Proteomes" id="UP000756921"/>
    </source>
</evidence>
<feature type="region of interest" description="Disordered" evidence="1">
    <location>
        <begin position="1"/>
        <end position="30"/>
    </location>
</feature>
<dbReference type="AlphaFoldDB" id="A0A9P6KJI6"/>
<keyword evidence="4" id="KW-1185">Reference proteome</keyword>
<dbReference type="InterPro" id="IPR047092">
    <property type="entry name" value="AFUB_07903/YDR124W-like_hel"/>
</dbReference>
<feature type="domain" description="Subtelomeric hrmA-associated cluster protein AFUB-079030/YDR124W-like helical bundle" evidence="2">
    <location>
        <begin position="112"/>
        <end position="217"/>
    </location>
</feature>
<dbReference type="InterPro" id="IPR021264">
    <property type="entry name" value="AFUB_079030/YDR124W-like"/>
</dbReference>
<comment type="caution">
    <text evidence="3">The sequence shown here is derived from an EMBL/GenBank/DDBJ whole genome shotgun (WGS) entry which is preliminary data.</text>
</comment>
<sequence length="534" mass="59658">MSSIAQNSDYVPPGTKRASESRVVKAGNEAPAPIKSRVPLGFLTVNGHKEPVFEPISGYEHLFYEDVTPPHPTPIPPEYRKVAQDPSHSKPFVYGGFYANEEDANISTTFSIGDVDSLKRFYKARFQELTMKPMRDIVAAWVKRLEPERRKKYGAYQRYSNQPKSLKTLWWPVNVPYIEPSHLKLHHLVPLAVDIMLIHRRIDEEVGKHKHTSWTRLLETDAVYLISSKDEERFSSSRGAKFNIAMKKRALEAILPSIFNIAKSHEEYVAQYNLYEGSGNEDPGCGEQVTWQAIPKPDYQLRCNFQAKTKADQEAARPISLSPPFNSTSKYTEDVGMFRSPVPDEPPPTSEVAATQPLYQPPTPTSDTPVALAVDRHSMDCLYEGDSKPHLAFGISQPLKSVAPRRSTDLLYKTTQSYYAPNDFATCGLVVPHNVALGGALEPYLPNSSDMHGLPNSSDMRGLPNSSDMRGLPNSSHMCGLPNSSHMHSLSDGSQMYSVPNSGQMYGLHQGFAHNFFTHGMPMVADWSNPDVLH</sequence>
<evidence type="ECO:0000313" key="3">
    <source>
        <dbReference type="EMBL" id="KAF9728591.1"/>
    </source>
</evidence>
<dbReference type="OrthoDB" id="5338458at2759"/>
<dbReference type="PANTHER" id="PTHR36102:SF1">
    <property type="entry name" value="YDR124W-LIKE HELICAL BUNDLE DOMAIN-CONTAINING PROTEIN"/>
    <property type="match status" value="1"/>
</dbReference>